<organism evidence="4 5">
    <name type="scientific">Thermocrinis minervae</name>
    <dbReference type="NCBI Taxonomy" id="381751"/>
    <lineage>
        <taxon>Bacteria</taxon>
        <taxon>Pseudomonadati</taxon>
        <taxon>Aquificota</taxon>
        <taxon>Aquificia</taxon>
        <taxon>Aquificales</taxon>
        <taxon>Aquificaceae</taxon>
        <taxon>Thermocrinis</taxon>
    </lineage>
</organism>
<dbReference type="Gene3D" id="3.10.20.30">
    <property type="match status" value="1"/>
</dbReference>
<dbReference type="Proteomes" id="UP000189810">
    <property type="component" value="Chromosome I"/>
</dbReference>
<keyword evidence="5" id="KW-1185">Reference proteome</keyword>
<reference evidence="4 5" key="1">
    <citation type="submission" date="2016-11" db="EMBL/GenBank/DDBJ databases">
        <authorList>
            <person name="Jaros S."/>
            <person name="Januszkiewicz K."/>
            <person name="Wedrychowicz H."/>
        </authorList>
    </citation>
    <scope>NUCLEOTIDE SEQUENCE [LARGE SCALE GENOMIC DNA]</scope>
    <source>
        <strain evidence="4 5">DSM 19557</strain>
    </source>
</reference>
<dbReference type="GO" id="GO:0006777">
    <property type="term" value="P:Mo-molybdopterin cofactor biosynthetic process"/>
    <property type="evidence" value="ECO:0007669"/>
    <property type="project" value="InterPro"/>
</dbReference>
<evidence type="ECO:0000256" key="1">
    <source>
        <dbReference type="ARBA" id="ARBA00022741"/>
    </source>
</evidence>
<dbReference type="PANTHER" id="PTHR33359:SF1">
    <property type="entry name" value="MOLYBDOPTERIN SYNTHASE SULFUR CARRIER SUBUNIT"/>
    <property type="match status" value="1"/>
</dbReference>
<accession>A0A1M6S846</accession>
<evidence type="ECO:0000256" key="2">
    <source>
        <dbReference type="ARBA" id="ARBA00024200"/>
    </source>
</evidence>
<dbReference type="InterPro" id="IPR044672">
    <property type="entry name" value="MOCS2A"/>
</dbReference>
<dbReference type="CDD" id="cd00754">
    <property type="entry name" value="Ubl_MoaD"/>
    <property type="match status" value="1"/>
</dbReference>
<keyword evidence="1" id="KW-0547">Nucleotide-binding</keyword>
<dbReference type="AlphaFoldDB" id="A0A1M6S846"/>
<dbReference type="EMBL" id="LT670846">
    <property type="protein sequence ID" value="SHK40962.1"/>
    <property type="molecule type" value="Genomic_DNA"/>
</dbReference>
<dbReference type="Pfam" id="PF02597">
    <property type="entry name" value="ThiS"/>
    <property type="match status" value="1"/>
</dbReference>
<dbReference type="PANTHER" id="PTHR33359">
    <property type="entry name" value="MOLYBDOPTERIN SYNTHASE SULFUR CARRIER SUBUNIT"/>
    <property type="match status" value="1"/>
</dbReference>
<dbReference type="InterPro" id="IPR003749">
    <property type="entry name" value="ThiS/MoaD-like"/>
</dbReference>
<sequence>MYFSIIREKLKKSQEDIDFQGSVKDLKGYLSERYPDLRHLIEASKVAVNEEYVDDDFPLKGGERVALIPPVSGG</sequence>
<evidence type="ECO:0000313" key="4">
    <source>
        <dbReference type="EMBL" id="SHK40962.1"/>
    </source>
</evidence>
<evidence type="ECO:0000256" key="3">
    <source>
        <dbReference type="ARBA" id="ARBA00024247"/>
    </source>
</evidence>
<dbReference type="UniPathway" id="UPA00344"/>
<evidence type="ECO:0000313" key="5">
    <source>
        <dbReference type="Proteomes" id="UP000189810"/>
    </source>
</evidence>
<protein>
    <recommendedName>
        <fullName evidence="3">Molybdopterin synthase sulfur carrier subunit</fullName>
    </recommendedName>
</protein>
<gene>
    <name evidence="4" type="ORF">SAMN05444391_0921</name>
</gene>
<dbReference type="GO" id="GO:0000166">
    <property type="term" value="F:nucleotide binding"/>
    <property type="evidence" value="ECO:0007669"/>
    <property type="project" value="UniProtKB-KW"/>
</dbReference>
<proteinExistence type="inferred from homology"/>
<comment type="similarity">
    <text evidence="2">Belongs to the MoaD family.</text>
</comment>
<dbReference type="GO" id="GO:1990133">
    <property type="term" value="C:molybdopterin adenylyltransferase complex"/>
    <property type="evidence" value="ECO:0007669"/>
    <property type="project" value="TreeGrafter"/>
</dbReference>
<dbReference type="STRING" id="381751.SAMN05444391_0921"/>
<dbReference type="SUPFAM" id="SSF54285">
    <property type="entry name" value="MoaD/ThiS"/>
    <property type="match status" value="1"/>
</dbReference>
<name>A0A1M6S846_9AQUI</name>
<dbReference type="InterPro" id="IPR012675">
    <property type="entry name" value="Beta-grasp_dom_sf"/>
</dbReference>
<dbReference type="InterPro" id="IPR016155">
    <property type="entry name" value="Mopterin_synth/thiamin_S_b"/>
</dbReference>